<reference evidence="4" key="1">
    <citation type="submission" date="2016-10" db="EMBL/GenBank/DDBJ databases">
        <authorList>
            <person name="Varghese N."/>
            <person name="Submissions S."/>
        </authorList>
    </citation>
    <scope>NUCLEOTIDE SEQUENCE [LARGE SCALE GENOMIC DNA]</scope>
    <source>
        <strain evidence="4">DSM 16858</strain>
    </source>
</reference>
<dbReference type="PANTHER" id="PTHR11895">
    <property type="entry name" value="TRANSAMIDASE"/>
    <property type="match status" value="1"/>
</dbReference>
<dbReference type="Proteomes" id="UP000199181">
    <property type="component" value="Unassembled WGS sequence"/>
</dbReference>
<dbReference type="Gene3D" id="3.90.1300.10">
    <property type="entry name" value="Amidase signature (AS) domain"/>
    <property type="match status" value="1"/>
</dbReference>
<dbReference type="InterPro" id="IPR000120">
    <property type="entry name" value="Amidase"/>
</dbReference>
<dbReference type="InterPro" id="IPR020556">
    <property type="entry name" value="Amidase_CS"/>
</dbReference>
<feature type="domain" description="Amidase" evidence="2">
    <location>
        <begin position="27"/>
        <end position="456"/>
    </location>
</feature>
<keyword evidence="4" id="KW-1185">Reference proteome</keyword>
<evidence type="ECO:0000256" key="1">
    <source>
        <dbReference type="ARBA" id="ARBA00009199"/>
    </source>
</evidence>
<name>A0A1I0HW15_9BACT</name>
<gene>
    <name evidence="3" type="ORF">SAMN05443639_105116</name>
</gene>
<dbReference type="InterPro" id="IPR036928">
    <property type="entry name" value="AS_sf"/>
</dbReference>
<dbReference type="PANTHER" id="PTHR11895:SF7">
    <property type="entry name" value="GLUTAMYL-TRNA(GLN) AMIDOTRANSFERASE SUBUNIT A, MITOCHONDRIAL"/>
    <property type="match status" value="1"/>
</dbReference>
<evidence type="ECO:0000259" key="2">
    <source>
        <dbReference type="Pfam" id="PF01425"/>
    </source>
</evidence>
<accession>A0A1I0HW15</accession>
<proteinExistence type="inferred from homology"/>
<protein>
    <submittedName>
        <fullName evidence="3">Amidase</fullName>
    </submittedName>
</protein>
<evidence type="ECO:0000313" key="4">
    <source>
        <dbReference type="Proteomes" id="UP000199181"/>
    </source>
</evidence>
<sequence length="482" mass="50954">MHLSEYIRFDGMGLASLVQRKEVSPAELVRVAFQAIAAVNPSLNAVIATLEDEAQASLTRGLPAGPFTGVPFLIKDLGVHAAQIPSSQGTRTFKGLVFPHDSALMARYRRAGLVLVGRTNAPELGLNISTEPLAWGPSRNPWHLAFSPGGSSGGSAAAVSAGMVPMAYGNDGGGSIRVPAGLCGLFGLKPTRGRISSGPGAGELLNGFGTEHVLTRSVRDSAAMLDVSAGPEVGDPYGIPPPARPFLEEVGREPGRLRIGVCRAAPLGDPVSPECLQALDEAVRLCASLGHELVEVPPPFNGALLEQILLSLWSTALLGWASGLSAMSGLPLQEENFERTTWATLEHGRRVTGGEVQAALAMLNQFSRESGRFFVDHDLLLTPPYALPALPLGLLDANAPLTFPQWMRRLQSVCPFTTQANATGQPAMSVPLSWSAQGLPIGAHFVGRWGDEATLLRLAGQLERAQPWAHRRPPHHAAVSQA</sequence>
<evidence type="ECO:0000313" key="3">
    <source>
        <dbReference type="EMBL" id="SET87552.1"/>
    </source>
</evidence>
<dbReference type="PROSITE" id="PS00571">
    <property type="entry name" value="AMIDASES"/>
    <property type="match status" value="1"/>
</dbReference>
<dbReference type="GO" id="GO:0003824">
    <property type="term" value="F:catalytic activity"/>
    <property type="evidence" value="ECO:0007669"/>
    <property type="project" value="InterPro"/>
</dbReference>
<dbReference type="Pfam" id="PF01425">
    <property type="entry name" value="Amidase"/>
    <property type="match status" value="1"/>
</dbReference>
<dbReference type="RefSeq" id="WP_093519552.1">
    <property type="nucleotide sequence ID" value="NZ_FOIJ01000005.1"/>
</dbReference>
<dbReference type="AlphaFoldDB" id="A0A1I0HW15"/>
<dbReference type="InterPro" id="IPR023631">
    <property type="entry name" value="Amidase_dom"/>
</dbReference>
<organism evidence="3 4">
    <name type="scientific">Stigmatella erecta</name>
    <dbReference type="NCBI Taxonomy" id="83460"/>
    <lineage>
        <taxon>Bacteria</taxon>
        <taxon>Pseudomonadati</taxon>
        <taxon>Myxococcota</taxon>
        <taxon>Myxococcia</taxon>
        <taxon>Myxococcales</taxon>
        <taxon>Cystobacterineae</taxon>
        <taxon>Archangiaceae</taxon>
        <taxon>Stigmatella</taxon>
    </lineage>
</organism>
<dbReference type="SUPFAM" id="SSF75304">
    <property type="entry name" value="Amidase signature (AS) enzymes"/>
    <property type="match status" value="1"/>
</dbReference>
<comment type="similarity">
    <text evidence="1">Belongs to the amidase family.</text>
</comment>
<dbReference type="EMBL" id="FOIJ01000005">
    <property type="protein sequence ID" value="SET87552.1"/>
    <property type="molecule type" value="Genomic_DNA"/>
</dbReference>